<accession>A0A1E1L011</accession>
<keyword evidence="2" id="KW-1185">Reference proteome</keyword>
<name>A0A1E1L011_9HELO</name>
<dbReference type="AlphaFoldDB" id="A0A1E1L011"/>
<evidence type="ECO:0000313" key="2">
    <source>
        <dbReference type="Proteomes" id="UP000178912"/>
    </source>
</evidence>
<proteinExistence type="predicted"/>
<sequence length="57" mass="6317">MFRRGAKEGGGERCEPCADFEGNSSVLMKRHDERLMLSPPSLNVKSYALTAAELFNV</sequence>
<protein>
    <submittedName>
        <fullName evidence="1">Uncharacterized protein</fullName>
    </submittedName>
</protein>
<gene>
    <name evidence="1" type="ORF">RAG0_10471</name>
</gene>
<reference evidence="2" key="1">
    <citation type="submission" date="2016-03" db="EMBL/GenBank/DDBJ databases">
        <authorList>
            <person name="Guldener U."/>
        </authorList>
    </citation>
    <scope>NUCLEOTIDE SEQUENCE [LARGE SCALE GENOMIC DNA]</scope>
    <source>
        <strain evidence="2">04CH-RAC-A.6.1</strain>
    </source>
</reference>
<dbReference type="EMBL" id="FJUX01000065">
    <property type="protein sequence ID" value="CZT03845.1"/>
    <property type="molecule type" value="Genomic_DNA"/>
</dbReference>
<dbReference type="Proteomes" id="UP000178912">
    <property type="component" value="Unassembled WGS sequence"/>
</dbReference>
<evidence type="ECO:0000313" key="1">
    <source>
        <dbReference type="EMBL" id="CZT03845.1"/>
    </source>
</evidence>
<organism evidence="1 2">
    <name type="scientific">Rhynchosporium agropyri</name>
    <dbReference type="NCBI Taxonomy" id="914238"/>
    <lineage>
        <taxon>Eukaryota</taxon>
        <taxon>Fungi</taxon>
        <taxon>Dikarya</taxon>
        <taxon>Ascomycota</taxon>
        <taxon>Pezizomycotina</taxon>
        <taxon>Leotiomycetes</taxon>
        <taxon>Helotiales</taxon>
        <taxon>Ploettnerulaceae</taxon>
        <taxon>Rhynchosporium</taxon>
    </lineage>
</organism>